<evidence type="ECO:0000313" key="3">
    <source>
        <dbReference type="Proteomes" id="UP001165124"/>
    </source>
</evidence>
<proteinExistence type="predicted"/>
<reference evidence="2" key="1">
    <citation type="submission" date="2023-02" db="EMBL/GenBank/DDBJ databases">
        <title>Actinomadura rubrobrunea NBRC 14622.</title>
        <authorList>
            <person name="Ichikawa N."/>
            <person name="Sato H."/>
            <person name="Tonouchi N."/>
        </authorList>
    </citation>
    <scope>NUCLEOTIDE SEQUENCE</scope>
    <source>
        <strain evidence="2">NBRC 14622</strain>
    </source>
</reference>
<organism evidence="2 3">
    <name type="scientific">Actinomadura rubrobrunea</name>
    <dbReference type="NCBI Taxonomy" id="115335"/>
    <lineage>
        <taxon>Bacteria</taxon>
        <taxon>Bacillati</taxon>
        <taxon>Actinomycetota</taxon>
        <taxon>Actinomycetes</taxon>
        <taxon>Streptosporangiales</taxon>
        <taxon>Thermomonosporaceae</taxon>
        <taxon>Actinomadura</taxon>
    </lineage>
</organism>
<accession>A0A9W6PU92</accession>
<dbReference type="AlphaFoldDB" id="A0A9W6PU92"/>
<feature type="transmembrane region" description="Helical" evidence="1">
    <location>
        <begin position="30"/>
        <end position="49"/>
    </location>
</feature>
<keyword evidence="1" id="KW-0472">Membrane</keyword>
<dbReference type="Proteomes" id="UP001165124">
    <property type="component" value="Unassembled WGS sequence"/>
</dbReference>
<name>A0A9W6PU92_9ACTN</name>
<keyword evidence="1" id="KW-0812">Transmembrane</keyword>
<keyword evidence="1" id="KW-1133">Transmembrane helix</keyword>
<evidence type="ECO:0000256" key="1">
    <source>
        <dbReference type="SAM" id="Phobius"/>
    </source>
</evidence>
<comment type="caution">
    <text evidence="2">The sequence shown here is derived from an EMBL/GenBank/DDBJ whole genome shotgun (WGS) entry which is preliminary data.</text>
</comment>
<evidence type="ECO:0000313" key="2">
    <source>
        <dbReference type="EMBL" id="GLW63870.1"/>
    </source>
</evidence>
<protein>
    <submittedName>
        <fullName evidence="2">Uncharacterized protein</fullName>
    </submittedName>
</protein>
<sequence>MPVETPITAERFERTAGPNKLRVVNRPPHWLLPTVLTALILAVVLGAVFG</sequence>
<dbReference type="RefSeq" id="WP_157406727.1">
    <property type="nucleotide sequence ID" value="NZ_BSRZ01000003.1"/>
</dbReference>
<dbReference type="EMBL" id="BSRZ01000003">
    <property type="protein sequence ID" value="GLW63870.1"/>
    <property type="molecule type" value="Genomic_DNA"/>
</dbReference>
<keyword evidence="3" id="KW-1185">Reference proteome</keyword>
<gene>
    <name evidence="2" type="ORF">Arub01_21140</name>
</gene>